<evidence type="ECO:0000256" key="2">
    <source>
        <dbReference type="ARBA" id="ARBA00005695"/>
    </source>
</evidence>
<dbReference type="SUPFAM" id="SSF53850">
    <property type="entry name" value="Periplasmic binding protein-like II"/>
    <property type="match status" value="1"/>
</dbReference>
<dbReference type="AlphaFoldDB" id="A0A7J3Z4N9"/>
<organism evidence="5">
    <name type="scientific">Ignisphaera aggregans</name>
    <dbReference type="NCBI Taxonomy" id="334771"/>
    <lineage>
        <taxon>Archaea</taxon>
        <taxon>Thermoproteota</taxon>
        <taxon>Thermoprotei</taxon>
        <taxon>Desulfurococcales</taxon>
        <taxon>Desulfurococcaceae</taxon>
        <taxon>Ignisphaera</taxon>
    </lineage>
</organism>
<evidence type="ECO:0000256" key="1">
    <source>
        <dbReference type="ARBA" id="ARBA00004196"/>
    </source>
</evidence>
<keyword evidence="4" id="KW-0732">Signal</keyword>
<comment type="caution">
    <text evidence="5">The sequence shown here is derived from an EMBL/GenBank/DDBJ whole genome shotgun (WGS) entry which is preliminary data.</text>
</comment>
<dbReference type="InterPro" id="IPR039424">
    <property type="entry name" value="SBP_5"/>
</dbReference>
<dbReference type="EMBL" id="DRYQ01000005">
    <property type="protein sequence ID" value="HHQ49809.1"/>
    <property type="molecule type" value="Genomic_DNA"/>
</dbReference>
<comment type="subcellular location">
    <subcellularLocation>
        <location evidence="1">Cell envelope</location>
    </subcellularLocation>
</comment>
<dbReference type="PANTHER" id="PTHR30290:SF10">
    <property type="entry name" value="PERIPLASMIC OLIGOPEPTIDE-BINDING PROTEIN-RELATED"/>
    <property type="match status" value="1"/>
</dbReference>
<name>A0A7J3Z4N9_9CREN</name>
<evidence type="ECO:0000313" key="5">
    <source>
        <dbReference type="EMBL" id="HHQ49809.1"/>
    </source>
</evidence>
<evidence type="ECO:0000256" key="3">
    <source>
        <dbReference type="ARBA" id="ARBA00022448"/>
    </source>
</evidence>
<comment type="similarity">
    <text evidence="2">Belongs to the bacterial solute-binding protein 5 family.</text>
</comment>
<keyword evidence="3" id="KW-0813">Transport</keyword>
<accession>A0A7J3Z4N9</accession>
<proteinExistence type="inferred from homology"/>
<dbReference type="Gene3D" id="3.10.105.10">
    <property type="entry name" value="Dipeptide-binding Protein, Domain 3"/>
    <property type="match status" value="1"/>
</dbReference>
<protein>
    <submittedName>
        <fullName evidence="5">Uncharacterized protein</fullName>
    </submittedName>
</protein>
<gene>
    <name evidence="5" type="ORF">ENM66_00440</name>
</gene>
<dbReference type="GO" id="GO:0015833">
    <property type="term" value="P:peptide transport"/>
    <property type="evidence" value="ECO:0007669"/>
    <property type="project" value="TreeGrafter"/>
</dbReference>
<dbReference type="PANTHER" id="PTHR30290">
    <property type="entry name" value="PERIPLASMIC BINDING COMPONENT OF ABC TRANSPORTER"/>
    <property type="match status" value="1"/>
</dbReference>
<evidence type="ECO:0000256" key="4">
    <source>
        <dbReference type="ARBA" id="ARBA00022729"/>
    </source>
</evidence>
<reference evidence="5" key="1">
    <citation type="journal article" date="2020" name="mSystems">
        <title>Genome- and Community-Level Interaction Insights into Carbon Utilization and Element Cycling Functions of Hydrothermarchaeota in Hydrothermal Sediment.</title>
        <authorList>
            <person name="Zhou Z."/>
            <person name="Liu Y."/>
            <person name="Xu W."/>
            <person name="Pan J."/>
            <person name="Luo Z.H."/>
            <person name="Li M."/>
        </authorList>
    </citation>
    <scope>NUCLEOTIDE SEQUENCE [LARGE SCALE GENOMIC DNA]</scope>
    <source>
        <strain evidence="5">SpSt-1105</strain>
    </source>
</reference>
<dbReference type="GO" id="GO:1904680">
    <property type="term" value="F:peptide transmembrane transporter activity"/>
    <property type="evidence" value="ECO:0007669"/>
    <property type="project" value="TreeGrafter"/>
</dbReference>
<sequence>MGLIEVEIKSAEWATYVDNARNARMMLSLFGWCPDYIDPDDFLTLFLKTGVNKWTGSQYSNLTVDQLVDQVSIEVDQTKRVQLYAQVRKILAEDVPFISLLQGSLTIVYSKNVGGVMLGPTMLLYYIHYIQKLAQTTFSTLTPFF</sequence>